<keyword evidence="2" id="KW-1185">Reference proteome</keyword>
<dbReference type="KEGG" id="sjp:SJA_C1-35160"/>
<dbReference type="STRING" id="452662.SJA_C1-35160"/>
<organism evidence="1 2">
    <name type="scientific">Sphingobium indicum (strain DSM 16413 / CCM 7287 / MTCC 6362 / UT26 / NBRC 101211 / UT26S)</name>
    <name type="common">Sphingobium japonicum</name>
    <dbReference type="NCBI Taxonomy" id="452662"/>
    <lineage>
        <taxon>Bacteria</taxon>
        <taxon>Pseudomonadati</taxon>
        <taxon>Pseudomonadota</taxon>
        <taxon>Alphaproteobacteria</taxon>
        <taxon>Sphingomonadales</taxon>
        <taxon>Sphingomonadaceae</taxon>
        <taxon>Sphingobium</taxon>
    </lineage>
</organism>
<dbReference type="Proteomes" id="UP000007753">
    <property type="component" value="Chromosome 1"/>
</dbReference>
<accession>D4Z6W8</accession>
<dbReference type="EMBL" id="AP010803">
    <property type="protein sequence ID" value="BAI98350.1"/>
    <property type="molecule type" value="Genomic_DNA"/>
</dbReference>
<proteinExistence type="predicted"/>
<dbReference type="HOGENOM" id="CLU_2847576_0_0_5"/>
<reference evidence="1 2" key="1">
    <citation type="journal article" date="2010" name="J. Bacteriol.">
        <title>Complete genome sequence of the representative gamma-hexachlorocyclohexane-degrading bacterium Sphingobium japonicum UT26.</title>
        <authorList>
            <person name="Nagata Y."/>
            <person name="Ohtsubo Y."/>
            <person name="Endo R."/>
            <person name="Ichikawa N."/>
            <person name="Ankai A."/>
            <person name="Oguchi A."/>
            <person name="Fukui S."/>
            <person name="Fujita N."/>
            <person name="Tsuda M."/>
        </authorList>
    </citation>
    <scope>NUCLEOTIDE SEQUENCE [LARGE SCALE GENOMIC DNA]</scope>
    <source>
        <strain evidence="2">DSM 16413 / CCM 7287 / MTCC 6362 / UT26 / NBRC 101211 / UT26S</strain>
    </source>
</reference>
<name>D4Z6W8_SPHIU</name>
<gene>
    <name evidence="1" type="ordered locus">SJA_C1-35160</name>
</gene>
<sequence>MFSRHESGFRSLAVRPKHPAFNQMHAVRAEQGLSEVEGPYRSTCARIGHSCAASTSLSCACRRVQ</sequence>
<protein>
    <submittedName>
        <fullName evidence="1">Uncharacterized protein</fullName>
    </submittedName>
</protein>
<dbReference type="AlphaFoldDB" id="D4Z6W8"/>
<evidence type="ECO:0000313" key="2">
    <source>
        <dbReference type="Proteomes" id="UP000007753"/>
    </source>
</evidence>
<evidence type="ECO:0000313" key="1">
    <source>
        <dbReference type="EMBL" id="BAI98350.1"/>
    </source>
</evidence>